<evidence type="ECO:0000256" key="4">
    <source>
        <dbReference type="ARBA" id="ARBA00022912"/>
    </source>
</evidence>
<dbReference type="InterPro" id="IPR016278">
    <property type="entry name" value="DUSP12"/>
</dbReference>
<dbReference type="PANTHER" id="PTHR45848:SF4">
    <property type="entry name" value="DUAL SPECIFICITY PROTEIN PHOSPHATASE 12"/>
    <property type="match status" value="1"/>
</dbReference>
<evidence type="ECO:0000256" key="5">
    <source>
        <dbReference type="PIRSR" id="PIRSR000941-50"/>
    </source>
</evidence>
<feature type="domain" description="Tyrosine specific protein phosphatases" evidence="7">
    <location>
        <begin position="100"/>
        <end position="152"/>
    </location>
</feature>
<accession>A0A6G1SKS7</accession>
<evidence type="ECO:0000313" key="8">
    <source>
        <dbReference type="EMBL" id="MDE51124.1"/>
    </source>
</evidence>
<name>A0A6G1SKS7_9ACAR</name>
<organism evidence="8">
    <name type="scientific">Aceria tosichella</name>
    <name type="common">wheat curl mite</name>
    <dbReference type="NCBI Taxonomy" id="561515"/>
    <lineage>
        <taxon>Eukaryota</taxon>
        <taxon>Metazoa</taxon>
        <taxon>Ecdysozoa</taxon>
        <taxon>Arthropoda</taxon>
        <taxon>Chelicerata</taxon>
        <taxon>Arachnida</taxon>
        <taxon>Acari</taxon>
        <taxon>Acariformes</taxon>
        <taxon>Trombidiformes</taxon>
        <taxon>Prostigmata</taxon>
        <taxon>Eupodina</taxon>
        <taxon>Eriophyoidea</taxon>
        <taxon>Eriophyidae</taxon>
        <taxon>Eriophyinae</taxon>
        <taxon>Aceriini</taxon>
        <taxon>Aceria</taxon>
    </lineage>
</organism>
<dbReference type="Pfam" id="PF00782">
    <property type="entry name" value="DSPc"/>
    <property type="match status" value="1"/>
</dbReference>
<dbReference type="GO" id="GO:0008138">
    <property type="term" value="F:protein tyrosine/serine/threonine phosphatase activity"/>
    <property type="evidence" value="ECO:0007669"/>
    <property type="project" value="InterPro"/>
</dbReference>
<gene>
    <name evidence="8" type="primary">Dusp12</name>
    <name evidence="8" type="ORF">g.7412</name>
</gene>
<dbReference type="InterPro" id="IPR000340">
    <property type="entry name" value="Dual-sp_phosphatase_cat-dom"/>
</dbReference>
<dbReference type="SUPFAM" id="SSF52799">
    <property type="entry name" value="(Phosphotyrosine protein) phosphatases II"/>
    <property type="match status" value="1"/>
</dbReference>
<dbReference type="InterPro" id="IPR020422">
    <property type="entry name" value="TYR_PHOSPHATASE_DUAL_dom"/>
</dbReference>
<reference evidence="8" key="1">
    <citation type="submission" date="2018-10" db="EMBL/GenBank/DDBJ databases">
        <title>Transcriptome assembly of Aceria tosichella (Wheat curl mite) Type 2.</title>
        <authorList>
            <person name="Scully E.D."/>
            <person name="Geib S.M."/>
            <person name="Palmer N.A."/>
            <person name="Gupta A.K."/>
            <person name="Sarath G."/>
            <person name="Tatineni S."/>
        </authorList>
    </citation>
    <scope>NUCLEOTIDE SEQUENCE</scope>
    <source>
        <strain evidence="8">LincolnNE</strain>
    </source>
</reference>
<dbReference type="PROSITE" id="PS50056">
    <property type="entry name" value="TYR_PHOSPHATASE_2"/>
    <property type="match status" value="1"/>
</dbReference>
<dbReference type="CDD" id="cd14498">
    <property type="entry name" value="DSP"/>
    <property type="match status" value="1"/>
</dbReference>
<dbReference type="EMBL" id="GGYP01006353">
    <property type="protein sequence ID" value="MDE51124.1"/>
    <property type="molecule type" value="Transcribed_RNA"/>
</dbReference>
<dbReference type="InterPro" id="IPR000387">
    <property type="entry name" value="Tyr_Pase_dom"/>
</dbReference>
<evidence type="ECO:0000256" key="2">
    <source>
        <dbReference type="ARBA" id="ARBA00013064"/>
    </source>
</evidence>
<evidence type="ECO:0000256" key="3">
    <source>
        <dbReference type="ARBA" id="ARBA00022801"/>
    </source>
</evidence>
<dbReference type="PROSITE" id="PS00383">
    <property type="entry name" value="TYR_PHOSPHATASE_1"/>
    <property type="match status" value="1"/>
</dbReference>
<keyword evidence="4" id="KW-0904">Protein phosphatase</keyword>
<dbReference type="EC" id="3.1.3.48" evidence="2"/>
<dbReference type="Gene3D" id="3.90.190.10">
    <property type="entry name" value="Protein tyrosine phosphatase superfamily"/>
    <property type="match status" value="1"/>
</dbReference>
<feature type="domain" description="Tyrosine-protein phosphatase" evidence="6">
    <location>
        <begin position="29"/>
        <end position="174"/>
    </location>
</feature>
<dbReference type="PANTHER" id="PTHR45848">
    <property type="entry name" value="DUAL SPECIFICITY PROTEIN PHOSPHATASE 12 FAMILY MEMBER"/>
    <property type="match status" value="1"/>
</dbReference>
<proteinExistence type="inferred from homology"/>
<dbReference type="PIRSF" id="PIRSF000941">
    <property type="entry name" value="DUSP12"/>
    <property type="match status" value="1"/>
</dbReference>
<sequence length="387" mass="44048">MSNLGGPGDLTSSSSQIRSLGLGQTKAPHHNEILPRLFLGNLSAALNKDEISRLGITDMITIEIRPLQASELASCVKRYLFLNAMDHSKQDVMSHFETSNEFIENALKDPTNKVYIHCVAGISRSATLVIAYVMKTRSMNYTEAHNLVKQKRNIIDPNEGFVRQLVLYHKMKYTIDIGNPEYRRVVLDALVFEFRLIALSYYQIQTTKMSGHSSSSTTTTTSSIIQLPAQTHKNLPGRNNVGVLFDQYYNKLHLQEVNKYPQVYDPKTAYRCNKCRAIIFYAISVIENIIHHSDSPPFNDSSKSTSVISQVKKNAKECPFIFVEPQPWMSRNVLDRDGPLDCYTCKRRLGKFDWTSTESCSCPLHNSHLNFNLFKIMRKKIDVCESH</sequence>
<evidence type="ECO:0000259" key="6">
    <source>
        <dbReference type="PROSITE" id="PS50054"/>
    </source>
</evidence>
<evidence type="ECO:0000256" key="1">
    <source>
        <dbReference type="ARBA" id="ARBA00008601"/>
    </source>
</evidence>
<evidence type="ECO:0000259" key="7">
    <source>
        <dbReference type="PROSITE" id="PS50056"/>
    </source>
</evidence>
<feature type="active site" description="Phosphocysteine intermediate" evidence="5">
    <location>
        <position position="118"/>
    </location>
</feature>
<dbReference type="GO" id="GO:0004725">
    <property type="term" value="F:protein tyrosine phosphatase activity"/>
    <property type="evidence" value="ECO:0007669"/>
    <property type="project" value="UniProtKB-EC"/>
</dbReference>
<dbReference type="GO" id="GO:0005634">
    <property type="term" value="C:nucleus"/>
    <property type="evidence" value="ECO:0007669"/>
    <property type="project" value="TreeGrafter"/>
</dbReference>
<dbReference type="AlphaFoldDB" id="A0A6G1SKS7"/>
<dbReference type="InterPro" id="IPR029021">
    <property type="entry name" value="Prot-tyrosine_phosphatase-like"/>
</dbReference>
<dbReference type="InterPro" id="IPR016130">
    <property type="entry name" value="Tyr_Pase_AS"/>
</dbReference>
<dbReference type="PROSITE" id="PS50054">
    <property type="entry name" value="TYR_PHOSPHATASE_DUAL"/>
    <property type="match status" value="1"/>
</dbReference>
<protein>
    <recommendedName>
        <fullName evidence="2">protein-tyrosine-phosphatase</fullName>
        <ecNumber evidence="2">3.1.3.48</ecNumber>
    </recommendedName>
</protein>
<dbReference type="SMART" id="SM00195">
    <property type="entry name" value="DSPc"/>
    <property type="match status" value="1"/>
</dbReference>
<keyword evidence="3" id="KW-0378">Hydrolase</keyword>
<comment type="similarity">
    <text evidence="1">Belongs to the protein-tyrosine phosphatase family. Non-receptor class dual specificity subfamily.</text>
</comment>